<dbReference type="Gene3D" id="3.80.10.10">
    <property type="entry name" value="Ribonuclease Inhibitor"/>
    <property type="match status" value="1"/>
</dbReference>
<sequence length="406" mass="45118">MKWTPVRLFTSSSATDQITTVKQLPINLIEPILDHLYFDPPTLLNCALVGRAWVHPSQRGIFREIILEIPYEDHMYTVLTLSAVLTETPRLASYVQSLVLYQFRNPAIIEALHSATANIVQRLPNVNTLCLTSVAWDGLSTSLQVALTTMLRAPLLTRVSFDGFEIPFARLASLLSYATHLKALHTQGHYGFDMPTPSILKLEMERTGFGPGGSSDNLLAWFQQSLCPFDVQNLQSLQIKSSVASGILQYLGRNLCELELLSFTSYEVLHTPDSIPFLKYTPNLHNLTIDIIQGVGHHPAPGIMSLFEPLLNPNGNSAPLQHLTINIARAAGLSIHNIDPNLQWGAFDMLLGKPEFSLLRTVKIAVICEIKISDKDSIKEAFRRMLAYLEGSGKLEVEEVCGTPNY</sequence>
<dbReference type="InterPro" id="IPR032675">
    <property type="entry name" value="LRR_dom_sf"/>
</dbReference>
<organism evidence="1 2">
    <name type="scientific">Gymnopus androsaceus JB14</name>
    <dbReference type="NCBI Taxonomy" id="1447944"/>
    <lineage>
        <taxon>Eukaryota</taxon>
        <taxon>Fungi</taxon>
        <taxon>Dikarya</taxon>
        <taxon>Basidiomycota</taxon>
        <taxon>Agaricomycotina</taxon>
        <taxon>Agaricomycetes</taxon>
        <taxon>Agaricomycetidae</taxon>
        <taxon>Agaricales</taxon>
        <taxon>Marasmiineae</taxon>
        <taxon>Omphalotaceae</taxon>
        <taxon>Gymnopus</taxon>
    </lineage>
</organism>
<keyword evidence="2" id="KW-1185">Reference proteome</keyword>
<dbReference type="OrthoDB" id="2745898at2759"/>
<evidence type="ECO:0000313" key="1">
    <source>
        <dbReference type="EMBL" id="KAE9392000.1"/>
    </source>
</evidence>
<evidence type="ECO:0008006" key="3">
    <source>
        <dbReference type="Google" id="ProtNLM"/>
    </source>
</evidence>
<evidence type="ECO:0000313" key="2">
    <source>
        <dbReference type="Proteomes" id="UP000799118"/>
    </source>
</evidence>
<gene>
    <name evidence="1" type="ORF">BT96DRAFT_1000780</name>
</gene>
<reference evidence="1" key="1">
    <citation type="journal article" date="2019" name="Environ. Microbiol.">
        <title>Fungal ecological strategies reflected in gene transcription - a case study of two litter decomposers.</title>
        <authorList>
            <person name="Barbi F."/>
            <person name="Kohler A."/>
            <person name="Barry K."/>
            <person name="Baskaran P."/>
            <person name="Daum C."/>
            <person name="Fauchery L."/>
            <person name="Ihrmark K."/>
            <person name="Kuo A."/>
            <person name="LaButti K."/>
            <person name="Lipzen A."/>
            <person name="Morin E."/>
            <person name="Grigoriev I.V."/>
            <person name="Henrissat B."/>
            <person name="Lindahl B."/>
            <person name="Martin F."/>
        </authorList>
    </citation>
    <scope>NUCLEOTIDE SEQUENCE</scope>
    <source>
        <strain evidence="1">JB14</strain>
    </source>
</reference>
<name>A0A6A4H2U6_9AGAR</name>
<protein>
    <recommendedName>
        <fullName evidence="3">F-box domain-containing protein</fullName>
    </recommendedName>
</protein>
<dbReference type="AlphaFoldDB" id="A0A6A4H2U6"/>
<dbReference type="Proteomes" id="UP000799118">
    <property type="component" value="Unassembled WGS sequence"/>
</dbReference>
<accession>A0A6A4H2U6</accession>
<proteinExistence type="predicted"/>
<dbReference type="EMBL" id="ML769607">
    <property type="protein sequence ID" value="KAE9392000.1"/>
    <property type="molecule type" value="Genomic_DNA"/>
</dbReference>